<name>A0A383CCA8_9ZZZZ</name>
<dbReference type="PANTHER" id="PTHR43037">
    <property type="entry name" value="UNNAMED PRODUCT-RELATED"/>
    <property type="match status" value="1"/>
</dbReference>
<reference evidence="3" key="1">
    <citation type="submission" date="2018-05" db="EMBL/GenBank/DDBJ databases">
        <authorList>
            <person name="Lanie J.A."/>
            <person name="Ng W.-L."/>
            <person name="Kazmierczak K.M."/>
            <person name="Andrzejewski T.M."/>
            <person name="Davidsen T.M."/>
            <person name="Wayne K.J."/>
            <person name="Tettelin H."/>
            <person name="Glass J.I."/>
            <person name="Rusch D."/>
            <person name="Podicherti R."/>
            <person name="Tsui H.-C.T."/>
            <person name="Winkler M.E."/>
        </authorList>
    </citation>
    <scope>NUCLEOTIDE SEQUENCE</scope>
</reference>
<dbReference type="InterPro" id="IPR050955">
    <property type="entry name" value="Plant_Biomass_Hydrol_Est"/>
</dbReference>
<keyword evidence="1" id="KW-0732">Signal</keyword>
<protein>
    <recommendedName>
        <fullName evidence="2">Dienelactone hydrolase domain-containing protein</fullName>
    </recommendedName>
</protein>
<gene>
    <name evidence="3" type="ORF">METZ01_LOCUS482655</name>
</gene>
<dbReference type="Gene3D" id="3.40.50.1820">
    <property type="entry name" value="alpha/beta hydrolase"/>
    <property type="match status" value="1"/>
</dbReference>
<sequence>MFPFVIVALLMAIPGQKIAAESKPGTQTAQELKVKGDTQETTVGYWLFLPKSYDKKKSWPLMLFLHGAGERGDNLDQVKKWGPPKRVGEKKDFPFVVISPQCPKNKRWNPAQLHSLVEHVAASHKIDRLRMYCTGLSMGGYGTWAMIAKYPKLFAAVAPICGGGDPDTAKRITGIPIWAFHGEADRVVPPTRSSSMIDAIKKAGGTKAKLTIYPGVNH</sequence>
<dbReference type="GO" id="GO:0016787">
    <property type="term" value="F:hydrolase activity"/>
    <property type="evidence" value="ECO:0007669"/>
    <property type="project" value="InterPro"/>
</dbReference>
<dbReference type="InterPro" id="IPR029058">
    <property type="entry name" value="AB_hydrolase_fold"/>
</dbReference>
<dbReference type="SUPFAM" id="SSF53474">
    <property type="entry name" value="alpha/beta-Hydrolases"/>
    <property type="match status" value="1"/>
</dbReference>
<evidence type="ECO:0000256" key="1">
    <source>
        <dbReference type="ARBA" id="ARBA00022729"/>
    </source>
</evidence>
<feature type="domain" description="Dienelactone hydrolase" evidence="2">
    <location>
        <begin position="111"/>
        <end position="218"/>
    </location>
</feature>
<feature type="non-terminal residue" evidence="3">
    <location>
        <position position="218"/>
    </location>
</feature>
<accession>A0A383CCA8</accession>
<evidence type="ECO:0000313" key="3">
    <source>
        <dbReference type="EMBL" id="SVE29801.1"/>
    </source>
</evidence>
<dbReference type="EMBL" id="UINC01207631">
    <property type="protein sequence ID" value="SVE29801.1"/>
    <property type="molecule type" value="Genomic_DNA"/>
</dbReference>
<evidence type="ECO:0000259" key="2">
    <source>
        <dbReference type="Pfam" id="PF01738"/>
    </source>
</evidence>
<dbReference type="Pfam" id="PF01738">
    <property type="entry name" value="DLH"/>
    <property type="match status" value="1"/>
</dbReference>
<dbReference type="AlphaFoldDB" id="A0A383CCA8"/>
<proteinExistence type="predicted"/>
<organism evidence="3">
    <name type="scientific">marine metagenome</name>
    <dbReference type="NCBI Taxonomy" id="408172"/>
    <lineage>
        <taxon>unclassified sequences</taxon>
        <taxon>metagenomes</taxon>
        <taxon>ecological metagenomes</taxon>
    </lineage>
</organism>
<dbReference type="InterPro" id="IPR002925">
    <property type="entry name" value="Dienelactn_hydro"/>
</dbReference>
<dbReference type="PANTHER" id="PTHR43037:SF1">
    <property type="entry name" value="BLL1128 PROTEIN"/>
    <property type="match status" value="1"/>
</dbReference>